<protein>
    <submittedName>
        <fullName evidence="1">Uncharacterized protein</fullName>
    </submittedName>
</protein>
<gene>
    <name evidence="1" type="ORF">SS1G_05063</name>
</gene>
<dbReference type="RefSeq" id="XP_001593635.1">
    <property type="nucleotide sequence ID" value="XM_001593585.1"/>
</dbReference>
<proteinExistence type="predicted"/>
<name>A7EIC0_SCLS1</name>
<dbReference type="InParanoid" id="A7EIC0"/>
<accession>A7EIC0</accession>
<evidence type="ECO:0000313" key="2">
    <source>
        <dbReference type="Proteomes" id="UP000001312"/>
    </source>
</evidence>
<evidence type="ECO:0000313" key="1">
    <source>
        <dbReference type="EMBL" id="EDO02586.1"/>
    </source>
</evidence>
<dbReference type="KEGG" id="ssl:SS1G_05063"/>
<keyword evidence="2" id="KW-1185">Reference proteome</keyword>
<dbReference type="EMBL" id="CH476626">
    <property type="protein sequence ID" value="EDO02586.1"/>
    <property type="molecule type" value="Genomic_DNA"/>
</dbReference>
<dbReference type="HOGENOM" id="CLU_3033778_0_0_1"/>
<dbReference type="GeneID" id="5489686"/>
<organism evidence="1 2">
    <name type="scientific">Sclerotinia sclerotiorum (strain ATCC 18683 / 1980 / Ss-1)</name>
    <name type="common">White mold</name>
    <name type="synonym">Whetzelinia sclerotiorum</name>
    <dbReference type="NCBI Taxonomy" id="665079"/>
    <lineage>
        <taxon>Eukaryota</taxon>
        <taxon>Fungi</taxon>
        <taxon>Dikarya</taxon>
        <taxon>Ascomycota</taxon>
        <taxon>Pezizomycotina</taxon>
        <taxon>Leotiomycetes</taxon>
        <taxon>Helotiales</taxon>
        <taxon>Sclerotiniaceae</taxon>
        <taxon>Sclerotinia</taxon>
    </lineage>
</organism>
<reference evidence="2" key="1">
    <citation type="journal article" date="2011" name="PLoS Genet.">
        <title>Genomic analysis of the necrotrophic fungal pathogens Sclerotinia sclerotiorum and Botrytis cinerea.</title>
        <authorList>
            <person name="Amselem J."/>
            <person name="Cuomo C.A."/>
            <person name="van Kan J.A."/>
            <person name="Viaud M."/>
            <person name="Benito E.P."/>
            <person name="Couloux A."/>
            <person name="Coutinho P.M."/>
            <person name="de Vries R.P."/>
            <person name="Dyer P.S."/>
            <person name="Fillinger S."/>
            <person name="Fournier E."/>
            <person name="Gout L."/>
            <person name="Hahn M."/>
            <person name="Kohn L."/>
            <person name="Lapalu N."/>
            <person name="Plummer K.M."/>
            <person name="Pradier J.M."/>
            <person name="Quevillon E."/>
            <person name="Sharon A."/>
            <person name="Simon A."/>
            <person name="ten Have A."/>
            <person name="Tudzynski B."/>
            <person name="Tudzynski P."/>
            <person name="Wincker P."/>
            <person name="Andrew M."/>
            <person name="Anthouard V."/>
            <person name="Beever R.E."/>
            <person name="Beffa R."/>
            <person name="Benoit I."/>
            <person name="Bouzid O."/>
            <person name="Brault B."/>
            <person name="Chen Z."/>
            <person name="Choquer M."/>
            <person name="Collemare J."/>
            <person name="Cotton P."/>
            <person name="Danchin E.G."/>
            <person name="Da Silva C."/>
            <person name="Gautier A."/>
            <person name="Giraud C."/>
            <person name="Giraud T."/>
            <person name="Gonzalez C."/>
            <person name="Grossetete S."/>
            <person name="Guldener U."/>
            <person name="Henrissat B."/>
            <person name="Howlett B.J."/>
            <person name="Kodira C."/>
            <person name="Kretschmer M."/>
            <person name="Lappartient A."/>
            <person name="Leroch M."/>
            <person name="Levis C."/>
            <person name="Mauceli E."/>
            <person name="Neuveglise C."/>
            <person name="Oeser B."/>
            <person name="Pearson M."/>
            <person name="Poulain J."/>
            <person name="Poussereau N."/>
            <person name="Quesneville H."/>
            <person name="Rascle C."/>
            <person name="Schumacher J."/>
            <person name="Segurens B."/>
            <person name="Sexton A."/>
            <person name="Silva E."/>
            <person name="Sirven C."/>
            <person name="Soanes D.M."/>
            <person name="Talbot N.J."/>
            <person name="Templeton M."/>
            <person name="Yandava C."/>
            <person name="Yarden O."/>
            <person name="Zeng Q."/>
            <person name="Rollins J.A."/>
            <person name="Lebrun M.H."/>
            <person name="Dickman M."/>
        </authorList>
    </citation>
    <scope>NUCLEOTIDE SEQUENCE [LARGE SCALE GENOMIC DNA]</scope>
    <source>
        <strain evidence="2">ATCC 18683 / 1980 / Ss-1</strain>
    </source>
</reference>
<sequence length="55" mass="6497">MWNQFGQLFSGRSCGFYHLQSLTWGFAKEGYSKVVGEKFGIVVLRLRHRTRKKLF</sequence>
<dbReference type="AlphaFoldDB" id="A7EIC0"/>
<dbReference type="Proteomes" id="UP000001312">
    <property type="component" value="Unassembled WGS sequence"/>
</dbReference>